<evidence type="ECO:0000256" key="10">
    <source>
        <dbReference type="ARBA" id="ARBA00077741"/>
    </source>
</evidence>
<evidence type="ECO:0000256" key="7">
    <source>
        <dbReference type="ARBA" id="ARBA00047761"/>
    </source>
</evidence>
<evidence type="ECO:0000256" key="12">
    <source>
        <dbReference type="SAM" id="MobiDB-lite"/>
    </source>
</evidence>
<feature type="transmembrane region" description="Helical" evidence="13">
    <location>
        <begin position="295"/>
        <end position="316"/>
    </location>
</feature>
<keyword evidence="13" id="KW-1133">Transmembrane helix</keyword>
<organism evidence="15 16">
    <name type="scientific">Corynebacterium lactis RW2-5</name>
    <dbReference type="NCBI Taxonomy" id="1408189"/>
    <lineage>
        <taxon>Bacteria</taxon>
        <taxon>Bacillati</taxon>
        <taxon>Actinomycetota</taxon>
        <taxon>Actinomycetes</taxon>
        <taxon>Mycobacteriales</taxon>
        <taxon>Corynebacteriaceae</taxon>
        <taxon>Corynebacterium</taxon>
    </lineage>
</organism>
<sequence length="451" mass="48024">MSFALDYTTLSDRGLVRQNNEDSAYAGSRLLALADGMGGHAAGEVASQLMIAAVSRLDNDQPGADLLDALRRACFAGNNSIADEIDDNPATQGMGTTLTALLFDGTRLGMCHVGDSRGYLLRDGELIRITRDDTYVQSLVDDGKISEEEASVHPQRSLILKALTGRPVEPTLSYREVHEGDRYLLCSDGLSDPVSAETIRDALSEGTPAEAAEKLVNFALRSGGPDNVTVVVADVVDSSASTPSEPSLAGALRNSEEELPRPNTAAGRAAALRPRQSQEIAVTTEPVKRKSKGTWLVVAVVALLVVAVAGIGVWGWNKKESMYHLAVVDDQVQLMHGVPGSLLGFKLQEPHQFVCLTDDNKVQLPPAGTAKDKVDCHIMSPKDLSPAARSSLEGLPADSYDGVSEQIGRLAESALPVCLTLDNKDKSNSKKDTQDNKLGSEPGVNCREVAK</sequence>
<dbReference type="GO" id="GO:0046872">
    <property type="term" value="F:metal ion binding"/>
    <property type="evidence" value="ECO:0007669"/>
    <property type="project" value="UniProtKB-KW"/>
</dbReference>
<evidence type="ECO:0000256" key="6">
    <source>
        <dbReference type="ARBA" id="ARBA00023211"/>
    </source>
</evidence>
<dbReference type="STRING" id="1408189.CLAC_00100"/>
<keyword evidence="5" id="KW-0904">Protein phosphatase</keyword>
<dbReference type="SMART" id="SM00332">
    <property type="entry name" value="PP2Cc"/>
    <property type="match status" value="1"/>
</dbReference>
<feature type="region of interest" description="Disordered" evidence="12">
    <location>
        <begin position="239"/>
        <end position="272"/>
    </location>
</feature>
<keyword evidence="13" id="KW-0812">Transmembrane</keyword>
<dbReference type="FunFam" id="3.60.40.10:FF:000002">
    <property type="entry name" value="Serine/threonine phosphatase stp"/>
    <property type="match status" value="1"/>
</dbReference>
<feature type="compositionally biased region" description="Basic and acidic residues" evidence="12">
    <location>
        <begin position="422"/>
        <end position="435"/>
    </location>
</feature>
<dbReference type="CDD" id="cd00143">
    <property type="entry name" value="PP2Cc"/>
    <property type="match status" value="1"/>
</dbReference>
<evidence type="ECO:0000259" key="14">
    <source>
        <dbReference type="PROSITE" id="PS51746"/>
    </source>
</evidence>
<dbReference type="Pfam" id="PF13672">
    <property type="entry name" value="PP2C_2"/>
    <property type="match status" value="1"/>
</dbReference>
<evidence type="ECO:0000256" key="13">
    <source>
        <dbReference type="SAM" id="Phobius"/>
    </source>
</evidence>
<evidence type="ECO:0000256" key="9">
    <source>
        <dbReference type="ARBA" id="ARBA00071184"/>
    </source>
</evidence>
<name>A0A0K2GXK4_9CORY</name>
<evidence type="ECO:0000256" key="2">
    <source>
        <dbReference type="ARBA" id="ARBA00013081"/>
    </source>
</evidence>
<dbReference type="InterPro" id="IPR015655">
    <property type="entry name" value="PP2C"/>
</dbReference>
<dbReference type="Gene3D" id="3.60.40.10">
    <property type="entry name" value="PPM-type phosphatase domain"/>
    <property type="match status" value="1"/>
</dbReference>
<reference evidence="15 16" key="1">
    <citation type="submission" date="2013-10" db="EMBL/GenBank/DDBJ databases">
        <title>Complete genome sequence of Corynebacterium lactis DSM 45799(T), isolated from raw cow milk.</title>
        <authorList>
            <person name="Ruckert C."/>
            <person name="Albersmeier A."/>
            <person name="Lipski A."/>
            <person name="Kalinowski J."/>
        </authorList>
    </citation>
    <scope>NUCLEOTIDE SEQUENCE [LARGE SCALE GENOMIC DNA]</scope>
    <source>
        <strain evidence="15 16">RW2-5</strain>
    </source>
</reference>
<keyword evidence="16" id="KW-1185">Reference proteome</keyword>
<keyword evidence="13" id="KW-0472">Membrane</keyword>
<evidence type="ECO:0000256" key="1">
    <source>
        <dbReference type="ARBA" id="ARBA00001936"/>
    </source>
</evidence>
<dbReference type="EMBL" id="CP006841">
    <property type="protein sequence ID" value="ALA66398.1"/>
    <property type="molecule type" value="Genomic_DNA"/>
</dbReference>
<dbReference type="GO" id="GO:0004722">
    <property type="term" value="F:protein serine/threonine phosphatase activity"/>
    <property type="evidence" value="ECO:0007669"/>
    <property type="project" value="UniProtKB-EC"/>
</dbReference>
<dbReference type="AlphaFoldDB" id="A0A0K2GXK4"/>
<protein>
    <recommendedName>
        <fullName evidence="9">Serine/threonine protein phosphatase PstP</fullName>
        <ecNumber evidence="2">3.1.3.16</ecNumber>
    </recommendedName>
    <alternativeName>
        <fullName evidence="11">Mycobacterial Ser/Thr phosphatase</fullName>
    </alternativeName>
    <alternativeName>
        <fullName evidence="10">PP2C-family Ser/Thr phosphatase</fullName>
    </alternativeName>
</protein>
<comment type="catalytic activity">
    <reaction evidence="7">
        <text>O-phospho-L-seryl-[protein] + H2O = L-seryl-[protein] + phosphate</text>
        <dbReference type="Rhea" id="RHEA:20629"/>
        <dbReference type="Rhea" id="RHEA-COMP:9863"/>
        <dbReference type="Rhea" id="RHEA-COMP:11604"/>
        <dbReference type="ChEBI" id="CHEBI:15377"/>
        <dbReference type="ChEBI" id="CHEBI:29999"/>
        <dbReference type="ChEBI" id="CHEBI:43474"/>
        <dbReference type="ChEBI" id="CHEBI:83421"/>
        <dbReference type="EC" id="3.1.3.16"/>
    </reaction>
</comment>
<dbReference type="EC" id="3.1.3.16" evidence="2"/>
<dbReference type="Proteomes" id="UP000058446">
    <property type="component" value="Chromosome"/>
</dbReference>
<keyword evidence="3" id="KW-0479">Metal-binding</keyword>
<dbReference type="PATRIC" id="fig|1408189.4.peg.22"/>
<evidence type="ECO:0000313" key="16">
    <source>
        <dbReference type="Proteomes" id="UP000058446"/>
    </source>
</evidence>
<evidence type="ECO:0000313" key="15">
    <source>
        <dbReference type="EMBL" id="ALA66398.1"/>
    </source>
</evidence>
<dbReference type="PANTHER" id="PTHR47992">
    <property type="entry name" value="PROTEIN PHOSPHATASE"/>
    <property type="match status" value="1"/>
</dbReference>
<proteinExistence type="predicted"/>
<gene>
    <name evidence="15" type="ORF">CLAC_00100</name>
</gene>
<evidence type="ECO:0000256" key="8">
    <source>
        <dbReference type="ARBA" id="ARBA00048336"/>
    </source>
</evidence>
<feature type="region of interest" description="Disordered" evidence="12">
    <location>
        <begin position="422"/>
        <end position="451"/>
    </location>
</feature>
<dbReference type="RefSeq" id="WP_053411185.1">
    <property type="nucleotide sequence ID" value="NZ_CP006841.1"/>
</dbReference>
<evidence type="ECO:0000256" key="5">
    <source>
        <dbReference type="ARBA" id="ARBA00022912"/>
    </source>
</evidence>
<comment type="cofactor">
    <cofactor evidence="1">
        <name>Mn(2+)</name>
        <dbReference type="ChEBI" id="CHEBI:29035"/>
    </cofactor>
</comment>
<dbReference type="InterPro" id="IPR001932">
    <property type="entry name" value="PPM-type_phosphatase-like_dom"/>
</dbReference>
<accession>A0A0K2GXK4</accession>
<keyword evidence="4" id="KW-0378">Hydrolase</keyword>
<dbReference type="SUPFAM" id="SSF81606">
    <property type="entry name" value="PP2C-like"/>
    <property type="match status" value="1"/>
</dbReference>
<dbReference type="OrthoDB" id="9801841at2"/>
<feature type="domain" description="PPM-type phosphatase" evidence="14">
    <location>
        <begin position="6"/>
        <end position="235"/>
    </location>
</feature>
<keyword evidence="6" id="KW-0464">Manganese</keyword>
<evidence type="ECO:0000256" key="11">
    <source>
        <dbReference type="ARBA" id="ARBA00079123"/>
    </source>
</evidence>
<dbReference type="InterPro" id="IPR036457">
    <property type="entry name" value="PPM-type-like_dom_sf"/>
</dbReference>
<dbReference type="PROSITE" id="PS51746">
    <property type="entry name" value="PPM_2"/>
    <property type="match status" value="1"/>
</dbReference>
<dbReference type="SMART" id="SM00331">
    <property type="entry name" value="PP2C_SIG"/>
    <property type="match status" value="1"/>
</dbReference>
<comment type="catalytic activity">
    <reaction evidence="8">
        <text>O-phospho-L-threonyl-[protein] + H2O = L-threonyl-[protein] + phosphate</text>
        <dbReference type="Rhea" id="RHEA:47004"/>
        <dbReference type="Rhea" id="RHEA-COMP:11060"/>
        <dbReference type="Rhea" id="RHEA-COMP:11605"/>
        <dbReference type="ChEBI" id="CHEBI:15377"/>
        <dbReference type="ChEBI" id="CHEBI:30013"/>
        <dbReference type="ChEBI" id="CHEBI:43474"/>
        <dbReference type="ChEBI" id="CHEBI:61977"/>
        <dbReference type="EC" id="3.1.3.16"/>
    </reaction>
</comment>
<evidence type="ECO:0000256" key="3">
    <source>
        <dbReference type="ARBA" id="ARBA00022723"/>
    </source>
</evidence>
<evidence type="ECO:0000256" key="4">
    <source>
        <dbReference type="ARBA" id="ARBA00022801"/>
    </source>
</evidence>
<dbReference type="KEGG" id="clw:CLAC_00100"/>